<dbReference type="AlphaFoldDB" id="A0A2W5A554"/>
<name>A0A2W5A554_9BACT</name>
<evidence type="ECO:0000313" key="3">
    <source>
        <dbReference type="Proteomes" id="UP000249557"/>
    </source>
</evidence>
<feature type="non-terminal residue" evidence="2">
    <location>
        <position position="1"/>
    </location>
</feature>
<sequence>YEFDGMNSFGYDGNVVFPLEIIPQETGKSVILNMTVQMLACNKICVPQEVKLSRTLPAHDPASTTEKDVIEGAIKNLPRTEDSDALKMETAVLGKNTLAIPLYAANGIKDNADVMIESDPAIFINRPELIRDGKDGTRGVLKLSAPEGTDVPAMLFGKKVTILIKNGDDALEKPFTF</sequence>
<proteinExistence type="predicted"/>
<dbReference type="EMBL" id="QFNK01000012">
    <property type="protein sequence ID" value="PZO88616.1"/>
    <property type="molecule type" value="Genomic_DNA"/>
</dbReference>
<comment type="caution">
    <text evidence="2">The sequence shown here is derived from an EMBL/GenBank/DDBJ whole genome shotgun (WGS) entry which is preliminary data.</text>
</comment>
<evidence type="ECO:0000259" key="1">
    <source>
        <dbReference type="Pfam" id="PF11412"/>
    </source>
</evidence>
<accession>A0A2W5A554</accession>
<dbReference type="InterPro" id="IPR028250">
    <property type="entry name" value="DsbDN"/>
</dbReference>
<reference evidence="2 3" key="1">
    <citation type="submission" date="2017-08" db="EMBL/GenBank/DDBJ databases">
        <title>Infants hospitalized years apart are colonized by the same room-sourced microbial strains.</title>
        <authorList>
            <person name="Brooks B."/>
            <person name="Olm M.R."/>
            <person name="Firek B.A."/>
            <person name="Baker R."/>
            <person name="Thomas B.C."/>
            <person name="Morowitz M.J."/>
            <person name="Banfield J.F."/>
        </authorList>
    </citation>
    <scope>NUCLEOTIDE SEQUENCE [LARGE SCALE GENOMIC DNA]</scope>
    <source>
        <strain evidence="2">S2_018_000_R2_104</strain>
    </source>
</reference>
<gene>
    <name evidence="2" type="ORF">DI626_01295</name>
</gene>
<dbReference type="Proteomes" id="UP000249557">
    <property type="component" value="Unassembled WGS sequence"/>
</dbReference>
<feature type="domain" description="Thiol:disulfide interchange protein DsbD N-terminal" evidence="1">
    <location>
        <begin position="5"/>
        <end position="55"/>
    </location>
</feature>
<protein>
    <recommendedName>
        <fullName evidence="1">Thiol:disulfide interchange protein DsbD N-terminal domain-containing protein</fullName>
    </recommendedName>
</protein>
<evidence type="ECO:0000313" key="2">
    <source>
        <dbReference type="EMBL" id="PZO88616.1"/>
    </source>
</evidence>
<dbReference type="Pfam" id="PF11412">
    <property type="entry name" value="DsbD_N"/>
    <property type="match status" value="1"/>
</dbReference>
<organism evidence="2 3">
    <name type="scientific">Micavibrio aeruginosavorus</name>
    <dbReference type="NCBI Taxonomy" id="349221"/>
    <lineage>
        <taxon>Bacteria</taxon>
        <taxon>Pseudomonadati</taxon>
        <taxon>Bdellovibrionota</taxon>
        <taxon>Bdellovibrionia</taxon>
        <taxon>Bdellovibrionales</taxon>
        <taxon>Pseudobdellovibrionaceae</taxon>
        <taxon>Micavibrio</taxon>
    </lineage>
</organism>